<dbReference type="PANTHER" id="PTHR45831">
    <property type="entry name" value="LD24721P"/>
    <property type="match status" value="1"/>
</dbReference>
<evidence type="ECO:0000256" key="3">
    <source>
        <dbReference type="PROSITE-ProRule" id="PRU00339"/>
    </source>
</evidence>
<dbReference type="SUPFAM" id="SSF48452">
    <property type="entry name" value="TPR-like"/>
    <property type="match status" value="1"/>
</dbReference>
<evidence type="ECO:0000313" key="5">
    <source>
        <dbReference type="Proteomes" id="UP000017127"/>
    </source>
</evidence>
<keyword evidence="5" id="KW-1185">Reference proteome</keyword>
<dbReference type="SMART" id="SM00028">
    <property type="entry name" value="TPR"/>
    <property type="match status" value="2"/>
</dbReference>
<evidence type="ECO:0000256" key="2">
    <source>
        <dbReference type="ARBA" id="ARBA00022803"/>
    </source>
</evidence>
<comment type="caution">
    <text evidence="4">The sequence shown here is derived from an EMBL/GenBank/DDBJ whole genome shotgun (WGS) entry which is preliminary data.</text>
</comment>
<feature type="repeat" description="TPR" evidence="3">
    <location>
        <begin position="108"/>
        <end position="141"/>
    </location>
</feature>
<reference evidence="4 5" key="1">
    <citation type="journal article" date="2013" name="Front. Microbiol.">
        <title>Comparative genomic analyses of the cyanobacterium, Lyngbya aestuarii BL J, a powerful hydrogen producer.</title>
        <authorList>
            <person name="Kothari A."/>
            <person name="Vaughn M."/>
            <person name="Garcia-Pichel F."/>
        </authorList>
    </citation>
    <scope>NUCLEOTIDE SEQUENCE [LARGE SCALE GENOMIC DNA]</scope>
    <source>
        <strain evidence="4 5">BL J</strain>
    </source>
</reference>
<dbReference type="Proteomes" id="UP000017127">
    <property type="component" value="Unassembled WGS sequence"/>
</dbReference>
<dbReference type="GO" id="GO:0060090">
    <property type="term" value="F:molecular adaptor activity"/>
    <property type="evidence" value="ECO:0007669"/>
    <property type="project" value="TreeGrafter"/>
</dbReference>
<feature type="repeat" description="TPR" evidence="3">
    <location>
        <begin position="74"/>
        <end position="107"/>
    </location>
</feature>
<dbReference type="Pfam" id="PF00515">
    <property type="entry name" value="TPR_1"/>
    <property type="match status" value="2"/>
</dbReference>
<dbReference type="GO" id="GO:0016020">
    <property type="term" value="C:membrane"/>
    <property type="evidence" value="ECO:0007669"/>
    <property type="project" value="TreeGrafter"/>
</dbReference>
<evidence type="ECO:0000313" key="4">
    <source>
        <dbReference type="EMBL" id="ERT04490.1"/>
    </source>
</evidence>
<dbReference type="GO" id="GO:0072380">
    <property type="term" value="C:TRC complex"/>
    <property type="evidence" value="ECO:0007669"/>
    <property type="project" value="TreeGrafter"/>
</dbReference>
<protein>
    <submittedName>
        <fullName evidence="4">Tetratricopeptide repeat family protein</fullName>
    </submittedName>
</protein>
<organism evidence="4 5">
    <name type="scientific">Lyngbya aestuarii BL J</name>
    <dbReference type="NCBI Taxonomy" id="1348334"/>
    <lineage>
        <taxon>Bacteria</taxon>
        <taxon>Bacillati</taxon>
        <taxon>Cyanobacteriota</taxon>
        <taxon>Cyanophyceae</taxon>
        <taxon>Oscillatoriophycideae</taxon>
        <taxon>Oscillatoriales</taxon>
        <taxon>Microcoleaceae</taxon>
        <taxon>Lyngbya</taxon>
    </lineage>
</organism>
<keyword evidence="1" id="KW-0677">Repeat</keyword>
<accession>U7QBV7</accession>
<dbReference type="GO" id="GO:0006620">
    <property type="term" value="P:post-translational protein targeting to endoplasmic reticulum membrane"/>
    <property type="evidence" value="ECO:0007669"/>
    <property type="project" value="TreeGrafter"/>
</dbReference>
<dbReference type="InterPro" id="IPR019734">
    <property type="entry name" value="TPR_rpt"/>
</dbReference>
<dbReference type="OrthoDB" id="9815010at2"/>
<name>U7QBV7_9CYAN</name>
<evidence type="ECO:0000256" key="1">
    <source>
        <dbReference type="ARBA" id="ARBA00022737"/>
    </source>
</evidence>
<gene>
    <name evidence="4" type="ORF">M595_5552</name>
</gene>
<dbReference type="InterPro" id="IPR011990">
    <property type="entry name" value="TPR-like_helical_dom_sf"/>
</dbReference>
<keyword evidence="2 3" id="KW-0802">TPR repeat</keyword>
<dbReference type="AlphaFoldDB" id="U7QBV7"/>
<proteinExistence type="predicted"/>
<dbReference type="InterPro" id="IPR047150">
    <property type="entry name" value="SGT"/>
</dbReference>
<dbReference type="RefSeq" id="WP_023069231.1">
    <property type="nucleotide sequence ID" value="NZ_AUZM01000094.1"/>
</dbReference>
<dbReference type="PROSITE" id="PS50005">
    <property type="entry name" value="TPR"/>
    <property type="match status" value="2"/>
</dbReference>
<dbReference type="PANTHER" id="PTHR45831:SF2">
    <property type="entry name" value="LD24721P"/>
    <property type="match status" value="1"/>
</dbReference>
<dbReference type="EMBL" id="AUZM01000094">
    <property type="protein sequence ID" value="ERT04490.1"/>
    <property type="molecule type" value="Genomic_DNA"/>
</dbReference>
<dbReference type="Gene3D" id="1.25.40.10">
    <property type="entry name" value="Tetratricopeptide repeat domain"/>
    <property type="match status" value="1"/>
</dbReference>
<sequence>MNESKINALLENLKQPDEILRRQATHQLWKIWFEQKGTTGLEKIRQAEVWLQGGNSREAEGVLTQLIEDLPDFAEAWNRRAVLYYITEEYDKALADCKQVIELNPIHFGAIHGMGLCYAAMGDLSAAIRAFRQALEIQPYSVENQRLILECTSQL</sequence>